<dbReference type="InterPro" id="IPR005829">
    <property type="entry name" value="Sugar_transporter_CS"/>
</dbReference>
<evidence type="ECO:0000256" key="4">
    <source>
        <dbReference type="ARBA" id="ARBA00023136"/>
    </source>
</evidence>
<dbReference type="GO" id="GO:0005886">
    <property type="term" value="C:plasma membrane"/>
    <property type="evidence" value="ECO:0007669"/>
    <property type="project" value="UniProtKB-SubCell"/>
</dbReference>
<feature type="transmembrane region" description="Helical" evidence="5">
    <location>
        <begin position="334"/>
        <end position="357"/>
    </location>
</feature>
<dbReference type="KEGG" id="acab:QRX50_39840"/>
<feature type="transmembrane region" description="Helical" evidence="5">
    <location>
        <begin position="114"/>
        <end position="137"/>
    </location>
</feature>
<feature type="transmembrane region" description="Helical" evidence="5">
    <location>
        <begin position="305"/>
        <end position="328"/>
    </location>
</feature>
<keyword evidence="2 5" id="KW-0812">Transmembrane</keyword>
<dbReference type="PANTHER" id="PTHR23508:SF10">
    <property type="entry name" value="CARBOXYLIC ACID TRANSPORTER PROTEIN HOMOLOG"/>
    <property type="match status" value="1"/>
</dbReference>
<comment type="subcellular location">
    <subcellularLocation>
        <location evidence="1">Cell membrane</location>
        <topology evidence="1">Multi-pass membrane protein</topology>
    </subcellularLocation>
</comment>
<gene>
    <name evidence="7" type="ORF">QRX50_39840</name>
</gene>
<dbReference type="PANTHER" id="PTHR23508">
    <property type="entry name" value="CARBOXYLIC ACID TRANSPORTER PROTEIN HOMOLOG"/>
    <property type="match status" value="1"/>
</dbReference>
<proteinExistence type="predicted"/>
<dbReference type="GO" id="GO:0046943">
    <property type="term" value="F:carboxylic acid transmembrane transporter activity"/>
    <property type="evidence" value="ECO:0007669"/>
    <property type="project" value="TreeGrafter"/>
</dbReference>
<feature type="transmembrane region" description="Helical" evidence="5">
    <location>
        <begin position="24"/>
        <end position="47"/>
    </location>
</feature>
<dbReference type="AlphaFoldDB" id="A0A9Y2MQN9"/>
<keyword evidence="4 5" id="KW-0472">Membrane</keyword>
<feature type="transmembrane region" description="Helical" evidence="5">
    <location>
        <begin position="238"/>
        <end position="256"/>
    </location>
</feature>
<protein>
    <submittedName>
        <fullName evidence="7">MFS transporter</fullName>
    </submittedName>
</protein>
<dbReference type="Proteomes" id="UP001236014">
    <property type="component" value="Chromosome"/>
</dbReference>
<dbReference type="SUPFAM" id="SSF103473">
    <property type="entry name" value="MFS general substrate transporter"/>
    <property type="match status" value="1"/>
</dbReference>
<feature type="transmembrane region" description="Helical" evidence="5">
    <location>
        <begin position="369"/>
        <end position="390"/>
    </location>
</feature>
<feature type="transmembrane region" description="Helical" evidence="5">
    <location>
        <begin position="91"/>
        <end position="108"/>
    </location>
</feature>
<evidence type="ECO:0000313" key="7">
    <source>
        <dbReference type="EMBL" id="WIX77500.1"/>
    </source>
</evidence>
<organism evidence="7 8">
    <name type="scientific">Amycolatopsis carbonis</name>
    <dbReference type="NCBI Taxonomy" id="715471"/>
    <lineage>
        <taxon>Bacteria</taxon>
        <taxon>Bacillati</taxon>
        <taxon>Actinomycetota</taxon>
        <taxon>Actinomycetes</taxon>
        <taxon>Pseudonocardiales</taxon>
        <taxon>Pseudonocardiaceae</taxon>
        <taxon>Amycolatopsis</taxon>
    </lineage>
</organism>
<evidence type="ECO:0000313" key="8">
    <source>
        <dbReference type="Proteomes" id="UP001236014"/>
    </source>
</evidence>
<dbReference type="Gene3D" id="1.20.1250.20">
    <property type="entry name" value="MFS general substrate transporter like domains"/>
    <property type="match status" value="1"/>
</dbReference>
<dbReference type="Pfam" id="PF07690">
    <property type="entry name" value="MFS_1"/>
    <property type="match status" value="1"/>
</dbReference>
<keyword evidence="3 5" id="KW-1133">Transmembrane helix</keyword>
<accession>A0A9Y2MQN9</accession>
<evidence type="ECO:0000256" key="3">
    <source>
        <dbReference type="ARBA" id="ARBA00022989"/>
    </source>
</evidence>
<dbReference type="RefSeq" id="WP_285968241.1">
    <property type="nucleotide sequence ID" value="NZ_CP127294.1"/>
</dbReference>
<evidence type="ECO:0000256" key="2">
    <source>
        <dbReference type="ARBA" id="ARBA00022692"/>
    </source>
</evidence>
<dbReference type="InterPro" id="IPR036259">
    <property type="entry name" value="MFS_trans_sf"/>
</dbReference>
<dbReference type="InterPro" id="IPR011701">
    <property type="entry name" value="MFS"/>
</dbReference>
<keyword evidence="8" id="KW-1185">Reference proteome</keyword>
<sequence>MSEVATNAPAGVAGSAYTRRERGLIIAAAVSGWGMEYFDLVILSLVAGDVGKTFGVSTAAVGAVFTAQLAATAIGGILFGPLADRFGRRRVLTWTIWIFAIGTGLGALAPNFGLFVVCRMIAGIGIGGEWAIGFALLNEAWSPKRRGLAGGMVQAAIWPAYAIGIFVAGAVPNWRWAFAIGALPALAAVAIRLACPESKQWLELQRAKAEGRKAGTVASREPATAGLALLFKKNALKMVVLGTVVVFGAQYSYYVYSSWMPTFLKTGLHLGAGPTQTVLYVSAAISLVSYIAAGALGDRWGRRKALLAFASVQLVAFIAFAVLIATGAATGSVIAMYFVISFGLGYFAVFGTWFGELFATPIRATGSSFCYSVGRGIASFGPGIVGLLAARYGLGGGISTGLFAVALMMITALFLADRSGRAITAAE</sequence>
<evidence type="ECO:0000256" key="5">
    <source>
        <dbReference type="SAM" id="Phobius"/>
    </source>
</evidence>
<dbReference type="InterPro" id="IPR020846">
    <property type="entry name" value="MFS_dom"/>
</dbReference>
<dbReference type="EMBL" id="CP127294">
    <property type="protein sequence ID" value="WIX77500.1"/>
    <property type="molecule type" value="Genomic_DNA"/>
</dbReference>
<feature type="transmembrane region" description="Helical" evidence="5">
    <location>
        <begin position="396"/>
        <end position="416"/>
    </location>
</feature>
<evidence type="ECO:0000259" key="6">
    <source>
        <dbReference type="PROSITE" id="PS50850"/>
    </source>
</evidence>
<feature type="transmembrane region" description="Helical" evidence="5">
    <location>
        <begin position="276"/>
        <end position="293"/>
    </location>
</feature>
<evidence type="ECO:0000256" key="1">
    <source>
        <dbReference type="ARBA" id="ARBA00004651"/>
    </source>
</evidence>
<dbReference type="PROSITE" id="PS00217">
    <property type="entry name" value="SUGAR_TRANSPORT_2"/>
    <property type="match status" value="1"/>
</dbReference>
<feature type="transmembrane region" description="Helical" evidence="5">
    <location>
        <begin position="176"/>
        <end position="195"/>
    </location>
</feature>
<feature type="transmembrane region" description="Helical" evidence="5">
    <location>
        <begin position="59"/>
        <end position="79"/>
    </location>
</feature>
<feature type="transmembrane region" description="Helical" evidence="5">
    <location>
        <begin position="149"/>
        <end position="170"/>
    </location>
</feature>
<reference evidence="7 8" key="1">
    <citation type="submission" date="2023-06" db="EMBL/GenBank/DDBJ databases">
        <authorList>
            <person name="Oyuntsetseg B."/>
            <person name="Kim S.B."/>
        </authorList>
    </citation>
    <scope>NUCLEOTIDE SEQUENCE [LARGE SCALE GENOMIC DNA]</scope>
    <source>
        <strain evidence="7 8">2-15</strain>
    </source>
</reference>
<feature type="domain" description="Major facilitator superfamily (MFS) profile" evidence="6">
    <location>
        <begin position="25"/>
        <end position="419"/>
    </location>
</feature>
<dbReference type="PROSITE" id="PS50850">
    <property type="entry name" value="MFS"/>
    <property type="match status" value="1"/>
</dbReference>
<name>A0A9Y2MQN9_9PSEU</name>